<dbReference type="GO" id="GO:0005524">
    <property type="term" value="F:ATP binding"/>
    <property type="evidence" value="ECO:0007669"/>
    <property type="project" value="UniProtKB-UniRule"/>
</dbReference>
<evidence type="ECO:0000313" key="10">
    <source>
        <dbReference type="Proteomes" id="UP000179284"/>
    </source>
</evidence>
<evidence type="ECO:0000256" key="6">
    <source>
        <dbReference type="SAM" id="Coils"/>
    </source>
</evidence>
<accession>A0A1D9P287</accession>
<evidence type="ECO:0000259" key="8">
    <source>
        <dbReference type="PROSITE" id="PS51198"/>
    </source>
</evidence>
<dbReference type="PROSITE" id="PS51198">
    <property type="entry name" value="UVRD_HELICASE_ATP_BIND"/>
    <property type="match status" value="1"/>
</dbReference>
<dbReference type="GO" id="GO:0005829">
    <property type="term" value="C:cytosol"/>
    <property type="evidence" value="ECO:0007669"/>
    <property type="project" value="TreeGrafter"/>
</dbReference>
<evidence type="ECO:0000256" key="7">
    <source>
        <dbReference type="SAM" id="MobiDB-lite"/>
    </source>
</evidence>
<dbReference type="EMBL" id="CP017831">
    <property type="protein sequence ID" value="AOZ96727.1"/>
    <property type="molecule type" value="Genomic_DNA"/>
</dbReference>
<reference evidence="10" key="1">
    <citation type="submission" date="2016-10" db="EMBL/GenBank/DDBJ databases">
        <title>The complete genome sequence of the rumen bacterium Butyrivibrio hungatei MB2003.</title>
        <authorList>
            <person name="Palevich N."/>
            <person name="Kelly W.J."/>
            <person name="Leahy S.C."/>
            <person name="Altermann E."/>
            <person name="Rakonjac J."/>
            <person name="Attwood G.T."/>
        </authorList>
    </citation>
    <scope>NUCLEOTIDE SEQUENCE [LARGE SCALE GENOMIC DNA]</scope>
    <source>
        <strain evidence="10">MB2003</strain>
    </source>
</reference>
<feature type="coiled-coil region" evidence="6">
    <location>
        <begin position="17"/>
        <end position="44"/>
    </location>
</feature>
<dbReference type="KEGG" id="bhu:bhn_I1694"/>
<dbReference type="GO" id="GO:0003677">
    <property type="term" value="F:DNA binding"/>
    <property type="evidence" value="ECO:0007669"/>
    <property type="project" value="InterPro"/>
</dbReference>
<dbReference type="Gene3D" id="3.40.50.300">
    <property type="entry name" value="P-loop containing nucleotide triphosphate hydrolases"/>
    <property type="match status" value="2"/>
</dbReference>
<dbReference type="SUPFAM" id="SSF52540">
    <property type="entry name" value="P-loop containing nucleoside triphosphate hydrolases"/>
    <property type="match status" value="1"/>
</dbReference>
<name>A0A1D9P287_9FIRM</name>
<dbReference type="InterPro" id="IPR027785">
    <property type="entry name" value="UvrD-like_helicase_C"/>
</dbReference>
<feature type="region of interest" description="Disordered" evidence="7">
    <location>
        <begin position="377"/>
        <end position="401"/>
    </location>
</feature>
<dbReference type="PANTHER" id="PTHR11070:SF17">
    <property type="entry name" value="DNA HELICASE IV"/>
    <property type="match status" value="1"/>
</dbReference>
<dbReference type="PANTHER" id="PTHR11070">
    <property type="entry name" value="UVRD / RECB / PCRA DNA HELICASE FAMILY MEMBER"/>
    <property type="match status" value="1"/>
</dbReference>
<dbReference type="Pfam" id="PF00580">
    <property type="entry name" value="UvrD-helicase"/>
    <property type="match status" value="1"/>
</dbReference>
<keyword evidence="2 5" id="KW-0378">Hydrolase</keyword>
<evidence type="ECO:0000256" key="2">
    <source>
        <dbReference type="ARBA" id="ARBA00022801"/>
    </source>
</evidence>
<feature type="binding site" evidence="5">
    <location>
        <begin position="230"/>
        <end position="237"/>
    </location>
    <ligand>
        <name>ATP</name>
        <dbReference type="ChEBI" id="CHEBI:30616"/>
    </ligand>
</feature>
<dbReference type="Pfam" id="PF13538">
    <property type="entry name" value="UvrD_C_2"/>
    <property type="match status" value="1"/>
</dbReference>
<proteinExistence type="predicted"/>
<gene>
    <name evidence="9" type="ORF">bhn_I1694</name>
</gene>
<evidence type="ECO:0000256" key="1">
    <source>
        <dbReference type="ARBA" id="ARBA00022741"/>
    </source>
</evidence>
<keyword evidence="10" id="KW-1185">Reference proteome</keyword>
<dbReference type="InterPro" id="IPR000212">
    <property type="entry name" value="DNA_helicase_UvrD/REP"/>
</dbReference>
<keyword evidence="3 5" id="KW-0347">Helicase</keyword>
<keyword evidence="1 5" id="KW-0547">Nucleotide-binding</keyword>
<evidence type="ECO:0000256" key="4">
    <source>
        <dbReference type="ARBA" id="ARBA00022840"/>
    </source>
</evidence>
<dbReference type="Proteomes" id="UP000179284">
    <property type="component" value="Chromosome I"/>
</dbReference>
<evidence type="ECO:0000256" key="3">
    <source>
        <dbReference type="ARBA" id="ARBA00022806"/>
    </source>
</evidence>
<dbReference type="InterPro" id="IPR027417">
    <property type="entry name" value="P-loop_NTPase"/>
</dbReference>
<feature type="domain" description="UvrD-like helicase ATP-binding" evidence="8">
    <location>
        <begin position="209"/>
        <end position="527"/>
    </location>
</feature>
<dbReference type="GO" id="GO:0000725">
    <property type="term" value="P:recombinational repair"/>
    <property type="evidence" value="ECO:0007669"/>
    <property type="project" value="TreeGrafter"/>
</dbReference>
<dbReference type="RefSeq" id="WP_071176392.1">
    <property type="nucleotide sequence ID" value="NZ_CP017831.1"/>
</dbReference>
<dbReference type="AlphaFoldDB" id="A0A1D9P287"/>
<protein>
    <submittedName>
        <fullName evidence="9">ATP-dependent DNA helicase</fullName>
    </submittedName>
</protein>
<dbReference type="GO" id="GO:0043138">
    <property type="term" value="F:3'-5' DNA helicase activity"/>
    <property type="evidence" value="ECO:0007669"/>
    <property type="project" value="TreeGrafter"/>
</dbReference>
<keyword evidence="4 5" id="KW-0067">ATP-binding</keyword>
<keyword evidence="6" id="KW-0175">Coiled coil</keyword>
<dbReference type="OrthoDB" id="9787585at2"/>
<evidence type="ECO:0000313" key="9">
    <source>
        <dbReference type="EMBL" id="AOZ96727.1"/>
    </source>
</evidence>
<dbReference type="GO" id="GO:0016787">
    <property type="term" value="F:hydrolase activity"/>
    <property type="evidence" value="ECO:0007669"/>
    <property type="project" value="UniProtKB-UniRule"/>
</dbReference>
<sequence>MEQEIFDNEQKHLTKTYNKLLDMKKDLESQIMNLDAKATDEKNDIRDNIRFDYADAETTMETLGEIEVWNRYIDTYNIESSSLGKRLGIVKKLLESPYFAKIQVQFDPSEPVEDYYIGRAAISENGYDQMVIDWRSPIAEVYYNQESGHTSYKVEDRVIPVDLKLRRQFNLNKDKLISFFDTQIAIEDPMLLKSLSQTHTDKMQAITATIQKEQNTVIRYPDVPVLLVNGIAGSGKTSVLLQRIAYLFFQKRNTLRPDQVCLMTLNPVFRDYIDNVLPDLGESNPLTITWQEFLEMVHVPFEAKEIDSTEAENLKKIHEVLPTLIPEAEDFHDIKQKETLVMTKKEVLSVIKMFKQFPMGMRLIQTASDELELRAKNSLRNMDRDTDDETTSVSKSDSAENNRIENDFGGALRDIKHCSFVNVTHIAQRILGTKRITPCEWLFTKMELTGMCDRNMRYVMIDEVQDYTKAQLLVFKKYFPNARFMLLGDEFQAIREGTISFDEIKEMAKEDNKSFVELPLMTSYRSSPEITDMFAALLPEDKKLMVSSVQRPGESVTIKACKNDAEYYKELNDKIKEFEKNDGLTAIICKKQSTIENIIVNLGEKAPVIVSGHDSLPKEGAFIIELPLAKGLEFDHVILADADSEGYPDDELGKHCLYTAMSRATQNLAILSNGKLSPNIN</sequence>
<evidence type="ECO:0000256" key="5">
    <source>
        <dbReference type="PROSITE-ProRule" id="PRU00560"/>
    </source>
</evidence>
<organism evidence="9 10">
    <name type="scientific">Butyrivibrio hungatei</name>
    <dbReference type="NCBI Taxonomy" id="185008"/>
    <lineage>
        <taxon>Bacteria</taxon>
        <taxon>Bacillati</taxon>
        <taxon>Bacillota</taxon>
        <taxon>Clostridia</taxon>
        <taxon>Lachnospirales</taxon>
        <taxon>Lachnospiraceae</taxon>
        <taxon>Butyrivibrio</taxon>
    </lineage>
</organism>
<dbReference type="InterPro" id="IPR014016">
    <property type="entry name" value="UvrD-like_ATP-bd"/>
</dbReference>